<proteinExistence type="inferred from homology"/>
<evidence type="ECO:0000256" key="2">
    <source>
        <dbReference type="ARBA" id="ARBA00022801"/>
    </source>
</evidence>
<gene>
    <name evidence="3" type="ORF">ONZ51_g9225</name>
</gene>
<evidence type="ECO:0000256" key="1">
    <source>
        <dbReference type="ARBA" id="ARBA00008106"/>
    </source>
</evidence>
<evidence type="ECO:0000313" key="3">
    <source>
        <dbReference type="EMBL" id="KAJ8469078.1"/>
    </source>
</evidence>
<accession>A0AAD7X7V8</accession>
<dbReference type="PANTHER" id="PTHR43316:SF3">
    <property type="entry name" value="HALOACID DEHALOGENASE, TYPE II (AFU_ORTHOLOGUE AFUA_2G07750)-RELATED"/>
    <property type="match status" value="1"/>
</dbReference>
<keyword evidence="2" id="KW-0378">Hydrolase</keyword>
<comment type="caution">
    <text evidence="3">The sequence shown here is derived from an EMBL/GenBank/DDBJ whole genome shotgun (WGS) entry which is preliminary data.</text>
</comment>
<dbReference type="GO" id="GO:0016791">
    <property type="term" value="F:phosphatase activity"/>
    <property type="evidence" value="ECO:0007669"/>
    <property type="project" value="UniProtKB-ARBA"/>
</dbReference>
<dbReference type="InterPro" id="IPR006439">
    <property type="entry name" value="HAD-SF_hydro_IA"/>
</dbReference>
<dbReference type="InterPro" id="IPR051540">
    <property type="entry name" value="S-2-haloacid_dehalogenase"/>
</dbReference>
<dbReference type="NCBIfam" id="TIGR01428">
    <property type="entry name" value="HAD_type_II"/>
    <property type="match status" value="1"/>
</dbReference>
<dbReference type="EMBL" id="JAPEVG010000306">
    <property type="protein sequence ID" value="KAJ8469078.1"/>
    <property type="molecule type" value="Genomic_DNA"/>
</dbReference>
<comment type="similarity">
    <text evidence="1">Belongs to the HAD-like hydrolase superfamily. S-2-haloalkanoic acid dehalogenase family.</text>
</comment>
<protein>
    <recommendedName>
        <fullName evidence="5">Haloacid dehalogenase</fullName>
    </recommendedName>
</protein>
<dbReference type="SUPFAM" id="SSF56784">
    <property type="entry name" value="HAD-like"/>
    <property type="match status" value="1"/>
</dbReference>
<dbReference type="NCBIfam" id="TIGR01493">
    <property type="entry name" value="HAD-SF-IA-v2"/>
    <property type="match status" value="1"/>
</dbReference>
<dbReference type="Pfam" id="PF00702">
    <property type="entry name" value="Hydrolase"/>
    <property type="match status" value="1"/>
</dbReference>
<dbReference type="Gene3D" id="3.40.50.1000">
    <property type="entry name" value="HAD superfamily/HAD-like"/>
    <property type="match status" value="1"/>
</dbReference>
<dbReference type="Gene3D" id="1.10.150.240">
    <property type="entry name" value="Putative phosphatase, domain 2"/>
    <property type="match status" value="1"/>
</dbReference>
<dbReference type="PANTHER" id="PTHR43316">
    <property type="entry name" value="HYDROLASE, HALOACID DELAHOGENASE-RELATED"/>
    <property type="match status" value="1"/>
</dbReference>
<name>A0AAD7X7V8_9APHY</name>
<dbReference type="SFLD" id="SFLDG01129">
    <property type="entry name" value="C1.5:_HAD__Beta-PGM__Phosphata"/>
    <property type="match status" value="1"/>
</dbReference>
<dbReference type="InterPro" id="IPR036412">
    <property type="entry name" value="HAD-like_sf"/>
</dbReference>
<dbReference type="PRINTS" id="PR00413">
    <property type="entry name" value="HADHALOGNASE"/>
</dbReference>
<evidence type="ECO:0008006" key="5">
    <source>
        <dbReference type="Google" id="ProtNLM"/>
    </source>
</evidence>
<keyword evidence="4" id="KW-1185">Reference proteome</keyword>
<dbReference type="InterPro" id="IPR023198">
    <property type="entry name" value="PGP-like_dom2"/>
</dbReference>
<organism evidence="3 4">
    <name type="scientific">Trametes cubensis</name>
    <dbReference type="NCBI Taxonomy" id="1111947"/>
    <lineage>
        <taxon>Eukaryota</taxon>
        <taxon>Fungi</taxon>
        <taxon>Dikarya</taxon>
        <taxon>Basidiomycota</taxon>
        <taxon>Agaricomycotina</taxon>
        <taxon>Agaricomycetes</taxon>
        <taxon>Polyporales</taxon>
        <taxon>Polyporaceae</taxon>
        <taxon>Trametes</taxon>
    </lineage>
</organism>
<evidence type="ECO:0000313" key="4">
    <source>
        <dbReference type="Proteomes" id="UP001215151"/>
    </source>
</evidence>
<dbReference type="SFLD" id="SFLDS00003">
    <property type="entry name" value="Haloacid_Dehalogenase"/>
    <property type="match status" value="1"/>
</dbReference>
<sequence length="251" mass="27701">MTSPSEALRGVEAFVFDVFGTTVNWYGNITRTLAEYAQGTQEDWGAFADEWRKGYFAQARSVAQSGQGNTNMDIVHREARHVSHRGGPVSLMPRLHNRSSSRCFNQHVGSTSPWHRSDGWPDVSRGLYAVKKKKIVVALSNGNMRFLVDVAKHADLPWDAVLSVDLFGTCKPNPKVYQGALHYLELPPEKCAMVAAHLWDLEAAAKHGMKTVYVPRPESHDGEEGLVVKAKAEGGNVDVVVESFEALAELV</sequence>
<dbReference type="InterPro" id="IPR023214">
    <property type="entry name" value="HAD_sf"/>
</dbReference>
<dbReference type="AlphaFoldDB" id="A0AAD7X7V8"/>
<reference evidence="3" key="1">
    <citation type="submission" date="2022-11" db="EMBL/GenBank/DDBJ databases">
        <title>Genome Sequence of Cubamyces cubensis.</title>
        <authorList>
            <person name="Buettner E."/>
        </authorList>
    </citation>
    <scope>NUCLEOTIDE SEQUENCE</scope>
    <source>
        <strain evidence="3">MPL-01</strain>
    </source>
</reference>
<dbReference type="GO" id="GO:0019120">
    <property type="term" value="F:hydrolase activity, acting on acid halide bonds, in C-halide compounds"/>
    <property type="evidence" value="ECO:0007669"/>
    <property type="project" value="InterPro"/>
</dbReference>
<dbReference type="InterPro" id="IPR006328">
    <property type="entry name" value="2-HAD"/>
</dbReference>
<dbReference type="NCBIfam" id="TIGR01509">
    <property type="entry name" value="HAD-SF-IA-v3"/>
    <property type="match status" value="1"/>
</dbReference>
<dbReference type="Proteomes" id="UP001215151">
    <property type="component" value="Unassembled WGS sequence"/>
</dbReference>